<evidence type="ECO:0000259" key="3">
    <source>
        <dbReference type="Pfam" id="PF20232"/>
    </source>
</evidence>
<dbReference type="Proteomes" id="UP000198654">
    <property type="component" value="Unassembled WGS sequence"/>
</dbReference>
<protein>
    <submittedName>
        <fullName evidence="4">FHA domain protein</fullName>
    </submittedName>
</protein>
<dbReference type="NCBIfam" id="TIGR03354">
    <property type="entry name" value="VI_FHA"/>
    <property type="match status" value="1"/>
</dbReference>
<dbReference type="STRING" id="119000.SAMN05661010_03537"/>
<accession>A0A1G9R1E8</accession>
<evidence type="ECO:0000313" key="5">
    <source>
        <dbReference type="Proteomes" id="UP000198654"/>
    </source>
</evidence>
<gene>
    <name evidence="4" type="ORF">SAMN05661010_03537</name>
</gene>
<dbReference type="CDD" id="cd00060">
    <property type="entry name" value="FHA"/>
    <property type="match status" value="1"/>
</dbReference>
<feature type="domain" description="FHA" evidence="2">
    <location>
        <begin position="36"/>
        <end position="103"/>
    </location>
</feature>
<dbReference type="EMBL" id="FNGI01000013">
    <property type="protein sequence ID" value="SDM16687.1"/>
    <property type="molecule type" value="Genomic_DNA"/>
</dbReference>
<dbReference type="InterPro" id="IPR046883">
    <property type="entry name" value="T6SS_FHA_C"/>
</dbReference>
<dbReference type="Pfam" id="PF00498">
    <property type="entry name" value="FHA"/>
    <property type="match status" value="1"/>
</dbReference>
<evidence type="ECO:0000313" key="4">
    <source>
        <dbReference type="EMBL" id="SDM16687.1"/>
    </source>
</evidence>
<evidence type="ECO:0000259" key="2">
    <source>
        <dbReference type="Pfam" id="PF00498"/>
    </source>
</evidence>
<dbReference type="InterPro" id="IPR017735">
    <property type="entry name" value="T6SS_FHA"/>
</dbReference>
<name>A0A1G9R1E8_9GAMM</name>
<dbReference type="InterPro" id="IPR008984">
    <property type="entry name" value="SMAD_FHA_dom_sf"/>
</dbReference>
<organism evidence="4 5">
    <name type="scientific">Modicisalibacter muralis</name>
    <dbReference type="NCBI Taxonomy" id="119000"/>
    <lineage>
        <taxon>Bacteria</taxon>
        <taxon>Pseudomonadati</taxon>
        <taxon>Pseudomonadota</taxon>
        <taxon>Gammaproteobacteria</taxon>
        <taxon>Oceanospirillales</taxon>
        <taxon>Halomonadaceae</taxon>
        <taxon>Modicisalibacter</taxon>
    </lineage>
</organism>
<dbReference type="RefSeq" id="WP_089730594.1">
    <property type="nucleotide sequence ID" value="NZ_FNGI01000013.1"/>
</dbReference>
<sequence>MQETPAYHAITLVVTNGERLAGRSTSSYVFYEQGGTLGSDGSDDWLLQDPDSRVQSHHAEIRRLDGRFCLIDRSGHTFINHATLPIGRARRVALRDGDELGIGGYRLRVHHGDRQALQPGAQPLDALIDEEHEGLDTRELPFPQAVDAATQRDDPLDALGEAMPGASQQDPLTALDHPNGFTEREADTSLIDTPASSADYGIGNDLQDRRQSAMRLPAIRPHEEGDMDERLLNDLERSVGEQLEDRWQEPTATAAGHVGADPLMRSLGGELRFHNSEEQQAFLEEAGSTLRAAIDGLLNLHQSQDNARYPLRDRRLQPIEDNPLRLEQSYTETVNTLFSAQRSPVHLSAPAAISECLGHQRQHQAAIEEAIGQALSSILDAFAPDALLKRFHAYRRVSQLPDDENGWAWEMYRHYYQELNSGRQRGFEKLFWEVFEQAYDGSVRRQQREGA</sequence>
<dbReference type="SUPFAM" id="SSF49879">
    <property type="entry name" value="SMAD/FHA domain"/>
    <property type="match status" value="1"/>
</dbReference>
<dbReference type="InterPro" id="IPR000253">
    <property type="entry name" value="FHA_dom"/>
</dbReference>
<dbReference type="AlphaFoldDB" id="A0A1G9R1E8"/>
<proteinExistence type="predicted"/>
<dbReference type="Pfam" id="PF20232">
    <property type="entry name" value="T6SS_FHA_C"/>
    <property type="match status" value="1"/>
</dbReference>
<dbReference type="OrthoDB" id="273564at2"/>
<evidence type="ECO:0000256" key="1">
    <source>
        <dbReference type="SAM" id="MobiDB-lite"/>
    </source>
</evidence>
<feature type="domain" description="Type VI secretion system FHA" evidence="3">
    <location>
        <begin position="270"/>
        <end position="440"/>
    </location>
</feature>
<dbReference type="Gene3D" id="2.60.200.20">
    <property type="match status" value="1"/>
</dbReference>
<feature type="region of interest" description="Disordered" evidence="1">
    <location>
        <begin position="156"/>
        <end position="176"/>
    </location>
</feature>
<reference evidence="4 5" key="1">
    <citation type="submission" date="2016-10" db="EMBL/GenBank/DDBJ databases">
        <authorList>
            <person name="de Groot N.N."/>
        </authorList>
    </citation>
    <scope>NUCLEOTIDE SEQUENCE [LARGE SCALE GENOMIC DNA]</scope>
    <source>
        <strain evidence="4 5">DSM 14789</strain>
    </source>
</reference>
<keyword evidence="5" id="KW-1185">Reference proteome</keyword>